<feature type="topological domain" description="Lumenal" evidence="14">
    <location>
        <begin position="1"/>
        <end position="13"/>
    </location>
</feature>
<keyword evidence="12 14" id="KW-0594">Phospholipid biosynthesis</keyword>
<comment type="caution">
    <text evidence="18">The sequence shown here is derived from an EMBL/GenBank/DDBJ whole genome shotgun (WGS) entry which is preliminary data.</text>
</comment>
<evidence type="ECO:0000256" key="8">
    <source>
        <dbReference type="ARBA" id="ARBA00022824"/>
    </source>
</evidence>
<comment type="pathway">
    <text evidence="1 14">Phospholipid metabolism; phosphatidylcholine biosynthesis.</text>
</comment>
<reference evidence="18 19" key="1">
    <citation type="journal article" date="2013" name="PLoS ONE">
        <title>Predicting the Proteins of Angomonas deanei, Strigomonas culicis and Their Respective Endosymbionts Reveals New Aspects of the Trypanosomatidae Family.</title>
        <authorList>
            <person name="Motta M.C."/>
            <person name="Martins A.C."/>
            <person name="de Souza S.S."/>
            <person name="Catta-Preta C.M."/>
            <person name="Silva R."/>
            <person name="Klein C.C."/>
            <person name="de Almeida L.G."/>
            <person name="de Lima Cunha O."/>
            <person name="Ciapina L.P."/>
            <person name="Brocchi M."/>
            <person name="Colabardini A.C."/>
            <person name="de Araujo Lima B."/>
            <person name="Machado C.R."/>
            <person name="de Almeida Soares C.M."/>
            <person name="Probst C.M."/>
            <person name="de Menezes C.B."/>
            <person name="Thompson C.E."/>
            <person name="Bartholomeu D.C."/>
            <person name="Gradia D.F."/>
            <person name="Pavoni D.P."/>
            <person name="Grisard E.C."/>
            <person name="Fantinatti-Garboggini F."/>
            <person name="Marchini F.K."/>
            <person name="Rodrigues-Luiz G.F."/>
            <person name="Wagner G."/>
            <person name="Goldman G.H."/>
            <person name="Fietto J.L."/>
            <person name="Elias M.C."/>
            <person name="Goldman M.H."/>
            <person name="Sagot M.F."/>
            <person name="Pereira M."/>
            <person name="Stoco P.H."/>
            <person name="de Mendonca-Neto R.P."/>
            <person name="Teixeira S.M."/>
            <person name="Maciel T.E."/>
            <person name="de Oliveira Mendes T.A."/>
            <person name="Urmenyi T.P."/>
            <person name="de Souza W."/>
            <person name="Schenkman S."/>
            <person name="de Vasconcelos A.T."/>
        </authorList>
    </citation>
    <scope>NUCLEOTIDE SEQUENCE [LARGE SCALE GENOMIC DNA]</scope>
</reference>
<feature type="binding site" evidence="14">
    <location>
        <begin position="119"/>
        <end position="121"/>
    </location>
    <ligand>
        <name>S-adenosyl-L-methionine</name>
        <dbReference type="ChEBI" id="CHEBI:59789"/>
    </ligand>
</feature>
<dbReference type="EMBL" id="ATMH01002497">
    <property type="protein sequence ID" value="EPY33083.1"/>
    <property type="molecule type" value="Genomic_DNA"/>
</dbReference>
<keyword evidence="4 14" id="KW-0489">Methyltransferase</keyword>
<keyword evidence="10 14" id="KW-0443">Lipid metabolism</keyword>
<keyword evidence="6 14" id="KW-0949">S-adenosyl-L-methionine</keyword>
<evidence type="ECO:0000256" key="2">
    <source>
        <dbReference type="ARBA" id="ARBA00005189"/>
    </source>
</evidence>
<keyword evidence="11 14" id="KW-0472">Membrane</keyword>
<evidence type="ECO:0000256" key="14">
    <source>
        <dbReference type="HAMAP-Rule" id="MF_03216"/>
    </source>
</evidence>
<keyword evidence="9 14" id="KW-1133">Transmembrane helix</keyword>
<dbReference type="Proteomes" id="UP000015354">
    <property type="component" value="Unassembled WGS sequence"/>
</dbReference>
<dbReference type="EC" id="2.1.1.17" evidence="14"/>
<dbReference type="InterPro" id="IPR024960">
    <property type="entry name" value="PEMT/MFAP"/>
</dbReference>
<dbReference type="InterPro" id="IPR007318">
    <property type="entry name" value="Phopholipid_MeTrfase"/>
</dbReference>
<proteinExistence type="inferred from homology"/>
<dbReference type="GO" id="GO:0000773">
    <property type="term" value="F:phosphatidyl-N-methylethanolamine N-methyltransferase activity"/>
    <property type="evidence" value="ECO:0007669"/>
    <property type="project" value="UniProtKB-UniRule"/>
</dbReference>
<dbReference type="PANTHER" id="PTHR15458">
    <property type="entry name" value="PHOSPHATIDYLETHANOLAMINE N-METHYLTRANSFERASE"/>
    <property type="match status" value="1"/>
</dbReference>
<comment type="subcellular location">
    <subcellularLocation>
        <location evidence="14">Endoplasmic reticulum membrane</location>
        <topology evidence="14">Multi-pass membrane protein</topology>
    </subcellularLocation>
    <subcellularLocation>
        <location evidence="14">Mitochondrion membrane</location>
        <topology evidence="14">Multi-pass membrane protein</topology>
    </subcellularLocation>
</comment>
<keyword evidence="19" id="KW-1185">Reference proteome</keyword>
<organism evidence="18 19">
    <name type="scientific">Strigomonas culicis</name>
    <dbReference type="NCBI Taxonomy" id="28005"/>
    <lineage>
        <taxon>Eukaryota</taxon>
        <taxon>Discoba</taxon>
        <taxon>Euglenozoa</taxon>
        <taxon>Kinetoplastea</taxon>
        <taxon>Metakinetoplastina</taxon>
        <taxon>Trypanosomatida</taxon>
        <taxon>Trypanosomatidae</taxon>
        <taxon>Strigomonadinae</taxon>
        <taxon>Strigomonas</taxon>
    </lineage>
</organism>
<evidence type="ECO:0000256" key="9">
    <source>
        <dbReference type="ARBA" id="ARBA00022989"/>
    </source>
</evidence>
<comment type="catalytic activity">
    <reaction evidence="14">
        <text>a 1,2-diacyl-sn-glycero-3-phospho-N-methylethanolamine + S-adenosyl-L-methionine = a 1,2-diacyl-sn-glycero-3-phospho-N,N-dimethylethanolamine + S-adenosyl-L-homocysteine + H(+)</text>
        <dbReference type="Rhea" id="RHEA:32735"/>
        <dbReference type="ChEBI" id="CHEBI:15378"/>
        <dbReference type="ChEBI" id="CHEBI:57856"/>
        <dbReference type="ChEBI" id="CHEBI:59789"/>
        <dbReference type="ChEBI" id="CHEBI:64572"/>
        <dbReference type="ChEBI" id="CHEBI:64573"/>
        <dbReference type="EC" id="2.1.1.71"/>
    </reaction>
</comment>
<accession>S9UW24</accession>
<feature type="transmembrane region" description="Helical" evidence="15">
    <location>
        <begin position="106"/>
        <end position="126"/>
    </location>
</feature>
<feature type="transmembrane region" description="Helical" evidence="15">
    <location>
        <begin position="12"/>
        <end position="33"/>
    </location>
</feature>
<dbReference type="GO" id="GO:0032259">
    <property type="term" value="P:methylation"/>
    <property type="evidence" value="ECO:0007669"/>
    <property type="project" value="UniProtKB-KW"/>
</dbReference>
<dbReference type="GO" id="GO:0004608">
    <property type="term" value="F:phosphatidylethanolamine N-methyltransferase activity"/>
    <property type="evidence" value="ECO:0007669"/>
    <property type="project" value="UniProtKB-UniRule"/>
</dbReference>
<gene>
    <name evidence="18" type="ORF">STCU_02497</name>
    <name evidence="17" type="ORF">STCU_04082</name>
    <name evidence="16" type="ORF">STCU_06797</name>
</gene>
<dbReference type="EMBL" id="ATMH01006797">
    <property type="protein sequence ID" value="EPY25191.1"/>
    <property type="molecule type" value="Genomic_DNA"/>
</dbReference>
<name>S9UW24_9TRYP</name>
<comment type="caution">
    <text evidence="14">Lacks conserved residue(s) required for the propagation of feature annotation.</text>
</comment>
<dbReference type="GO" id="GO:0031966">
    <property type="term" value="C:mitochondrial membrane"/>
    <property type="evidence" value="ECO:0007669"/>
    <property type="project" value="UniProtKB-SubCell"/>
</dbReference>
<dbReference type="AlphaFoldDB" id="S9UW24"/>
<dbReference type="EC" id="2.1.1.71" evidence="14"/>
<keyword evidence="14" id="KW-0496">Mitochondrion</keyword>
<feature type="intramembrane region" description="Helical" evidence="14">
    <location>
        <begin position="14"/>
        <end position="34"/>
    </location>
</feature>
<evidence type="ECO:0000256" key="4">
    <source>
        <dbReference type="ARBA" id="ARBA00022603"/>
    </source>
</evidence>
<keyword evidence="8 14" id="KW-0256">Endoplasmic reticulum</keyword>
<evidence type="ECO:0000256" key="12">
    <source>
        <dbReference type="ARBA" id="ARBA00023209"/>
    </source>
</evidence>
<evidence type="ECO:0000256" key="13">
    <source>
        <dbReference type="ARBA" id="ARBA00023264"/>
    </source>
</evidence>
<evidence type="ECO:0000313" key="18">
    <source>
        <dbReference type="EMBL" id="EPY33083.1"/>
    </source>
</evidence>
<evidence type="ECO:0000256" key="6">
    <source>
        <dbReference type="ARBA" id="ARBA00022691"/>
    </source>
</evidence>
<evidence type="ECO:0000256" key="7">
    <source>
        <dbReference type="ARBA" id="ARBA00022692"/>
    </source>
</evidence>
<evidence type="ECO:0000256" key="10">
    <source>
        <dbReference type="ARBA" id="ARBA00023098"/>
    </source>
</evidence>
<feature type="topological domain" description="Lumenal" evidence="14">
    <location>
        <begin position="35"/>
        <end position="46"/>
    </location>
</feature>
<feature type="topological domain" description="Lumenal" evidence="14">
    <location>
        <begin position="136"/>
        <end position="178"/>
    </location>
</feature>
<protein>
    <recommendedName>
        <fullName evidence="14">Phosphatidylethanolamine N-methyltransferase</fullName>
        <shortName evidence="14">PEAMT</shortName>
        <shortName evidence="14">PEMT</shortName>
        <ecNumber evidence="14">2.1.1.17</ecNumber>
        <ecNumber evidence="14">2.1.1.71</ecNumber>
    </recommendedName>
    <alternativeName>
        <fullName evidence="14">Phospholipid methyltransferase</fullName>
        <shortName evidence="14">PLMT</shortName>
    </alternativeName>
</protein>
<evidence type="ECO:0000313" key="17">
    <source>
        <dbReference type="EMBL" id="EPY30406.1"/>
    </source>
</evidence>
<dbReference type="PANTHER" id="PTHR15458:SF5">
    <property type="entry name" value="PHOSPHATIDYLETHANOLAMINE N-METHYLTRANSFERASE"/>
    <property type="match status" value="1"/>
</dbReference>
<evidence type="ECO:0000256" key="1">
    <source>
        <dbReference type="ARBA" id="ARBA00004969"/>
    </source>
</evidence>
<keyword evidence="3 14" id="KW-0444">Lipid biosynthesis</keyword>
<keyword evidence="7 14" id="KW-0812">Transmembrane</keyword>
<evidence type="ECO:0000256" key="3">
    <source>
        <dbReference type="ARBA" id="ARBA00022516"/>
    </source>
</evidence>
<comment type="pathway">
    <text evidence="2">Lipid metabolism.</text>
</comment>
<feature type="topological domain" description="Cytoplasmic" evidence="14">
    <location>
        <begin position="201"/>
        <end position="216"/>
    </location>
</feature>
<dbReference type="GO" id="GO:0005789">
    <property type="term" value="C:endoplasmic reticulum membrane"/>
    <property type="evidence" value="ECO:0007669"/>
    <property type="project" value="UniProtKB-SubCell"/>
</dbReference>
<feature type="binding site" evidence="14">
    <location>
        <begin position="202"/>
        <end position="203"/>
    </location>
    <ligand>
        <name>S-adenosyl-L-methionine</name>
        <dbReference type="ChEBI" id="CHEBI:59789"/>
    </ligand>
</feature>
<dbReference type="Pfam" id="PF04191">
    <property type="entry name" value="PEMT"/>
    <property type="match status" value="1"/>
</dbReference>
<evidence type="ECO:0000256" key="5">
    <source>
        <dbReference type="ARBA" id="ARBA00022679"/>
    </source>
</evidence>
<comment type="catalytic activity">
    <reaction evidence="14">
        <text>a 1,2-diacyl-sn-glycero-3-phospho-N,N-dimethylethanolamine + S-adenosyl-L-methionine = a 1,2-diacyl-sn-glycero-3-phosphocholine + S-adenosyl-L-homocysteine + H(+)</text>
        <dbReference type="Rhea" id="RHEA:32739"/>
        <dbReference type="ChEBI" id="CHEBI:15378"/>
        <dbReference type="ChEBI" id="CHEBI:57643"/>
        <dbReference type="ChEBI" id="CHEBI:57856"/>
        <dbReference type="ChEBI" id="CHEBI:59789"/>
        <dbReference type="ChEBI" id="CHEBI:64572"/>
    </reaction>
</comment>
<comment type="similarity">
    <text evidence="14">Belongs to the class VI-like SAM-binding methyltransferase superfamily. PEMT/PEM2 methyltransferase family.</text>
</comment>
<dbReference type="PROSITE" id="PS51599">
    <property type="entry name" value="SAM_PEMT_PEM2"/>
    <property type="match status" value="1"/>
</dbReference>
<sequence length="216" mass="23696">MPSPQPIASALHYPSIGMAAIAIGGLPVAWNIVARNEYRNKSIQNSPLFLKFKKNNRQAAAYLLAVGIFVASCGRDALFKVAMDRNPSSVLPLLCPHMFGRHREAVFAAIKCIAYALFTFGSTLVLTSFARLGVTGTYLGDYCGILMKERVTAFPFSHFENPMYLGATLNFFAAALAENNAVGVLLTGWVGLVYHVTTTYCENPFTSKIYEDKDKH</sequence>
<evidence type="ECO:0000313" key="16">
    <source>
        <dbReference type="EMBL" id="EPY25191.1"/>
    </source>
</evidence>
<dbReference type="GO" id="GO:0006656">
    <property type="term" value="P:phosphatidylcholine biosynthetic process"/>
    <property type="evidence" value="ECO:0007669"/>
    <property type="project" value="UniProtKB-UniRule"/>
</dbReference>
<keyword evidence="5 14" id="KW-0808">Transferase</keyword>
<dbReference type="OrthoDB" id="8300106at2759"/>
<comment type="function">
    <text evidence="14">Catalyzes the three sequential steps of the methylation pathway for the biosynthesis of phosphatidylcholine, a critical and essential component for membrane structure. Uses S-adenosylmethionine (S-adenosyl-L-methionine, SAM or AdoMet) as the methyl group donor for the methylation of phosphatidylethanolamine (1,2-diacyl-sn-glycero-3-phosphoethanolamine, PE) to phosphatidylmonomethylethanolamine (1,2-diacyl-sn-glycero-3-phospho-N-methylethanolamine, PMME), PMME to phosphatidyldimethylethanolamine (1,2-diacyl-sn-glycero-3-phospho-N,N-dimethylethanolamine, PDME), and PDME to phosphatidylcholine (1,2-diacyl-sn-glycero-3-phosphocholine, PC), producing S-adenosyl-L-homocysteine in each step.</text>
</comment>
<keyword evidence="13 14" id="KW-1208">Phospholipid metabolism</keyword>
<dbReference type="EMBL" id="ATMH01004082">
    <property type="protein sequence ID" value="EPY30406.1"/>
    <property type="molecule type" value="Genomic_DNA"/>
</dbReference>
<reference evidence="18" key="2">
    <citation type="submission" date="2013-03" db="EMBL/GenBank/DDBJ databases">
        <authorList>
            <person name="Motta M.C.M."/>
            <person name="Martins A.C.A."/>
            <person name="Preta C.M.C.C."/>
            <person name="Silva R."/>
            <person name="de Souza S.S."/>
            <person name="Klein C.C."/>
            <person name="de Almeida L.G.P."/>
            <person name="Cunha O.L."/>
            <person name="Colabardini A.C."/>
            <person name="Lima B.A."/>
            <person name="Machado C.R."/>
            <person name="Soares C.M.A."/>
            <person name="de Menezes C.B.A."/>
            <person name="Bartolomeu D.C."/>
            <person name="Grisard E.C."/>
            <person name="Fantinatti-Garboggini F."/>
            <person name="Rodrigues-Luiz G.F."/>
            <person name="Wagner G."/>
            <person name="Goldman G.H."/>
            <person name="Fietto J.L.R."/>
            <person name="Ciapina L.P."/>
            <person name="Brocchi M."/>
            <person name="Elias M.C."/>
            <person name="Goldman M.H.S."/>
            <person name="Sagot M.-F."/>
            <person name="Pereira M."/>
            <person name="Stoco P.H."/>
            <person name="Teixeira S.M.R."/>
            <person name="de Mendonca-Neto R.P."/>
            <person name="Maciel T.E.F."/>
            <person name="Mendes T.A.O."/>
            <person name="Urmenyi T.P."/>
            <person name="Teixeira M.M.G."/>
            <person name="de Camargo E.F.P."/>
            <person name="de Sousa W."/>
            <person name="Schenkman S."/>
            <person name="de Vasconcelos A.T.R."/>
        </authorList>
    </citation>
    <scope>NUCLEOTIDE SEQUENCE</scope>
</reference>
<evidence type="ECO:0000256" key="11">
    <source>
        <dbReference type="ARBA" id="ARBA00023136"/>
    </source>
</evidence>
<evidence type="ECO:0000256" key="15">
    <source>
        <dbReference type="SAM" id="Phobius"/>
    </source>
</evidence>
<comment type="catalytic activity">
    <reaction evidence="14">
        <text>a 1,2-diacyl-sn-glycero-3-phosphoethanolamine + S-adenosyl-L-methionine = a 1,2-diacyl-sn-glycero-3-phospho-N-methylethanolamine + S-adenosyl-L-homocysteine + H(+)</text>
        <dbReference type="Rhea" id="RHEA:11164"/>
        <dbReference type="ChEBI" id="CHEBI:15378"/>
        <dbReference type="ChEBI" id="CHEBI:57856"/>
        <dbReference type="ChEBI" id="CHEBI:59789"/>
        <dbReference type="ChEBI" id="CHEBI:64573"/>
        <dbReference type="ChEBI" id="CHEBI:64612"/>
        <dbReference type="EC" id="2.1.1.17"/>
    </reaction>
</comment>
<evidence type="ECO:0000313" key="19">
    <source>
        <dbReference type="Proteomes" id="UP000015354"/>
    </source>
</evidence>
<dbReference type="UniPathway" id="UPA00753"/>
<dbReference type="HAMAP" id="MF_03216">
    <property type="entry name" value="PLMT"/>
    <property type="match status" value="1"/>
</dbReference>